<dbReference type="PATRIC" id="fig|237368.3.peg.188"/>
<sequence length="362" mass="40100">MGLNCGIVGLPNVGKSTIFNALTSSSVASENYPFCTINPNVGVVAVPDERLDQITEFIPPEKTIPAMVEFVDIAGLVKGASKGEGLGNKFLGHIKSVNAILHVVRCFEKEDTVHVEGSVDPIRDIEIIHTELLLADIETVEKRIQKNEKLAKTGDKKLLEEIAILKEVLGGLNNGTPMRLLPLSNERRLCTEDLHLITAKPVLYVINVFDFEKDKGYIDTITAYAEKENSKCVVLSGDVEAEIAKMDPSEQAEYYEDMGITESGLKRLIREAYTLLGLRTYFTAGPKEVRAWTIDNGTKAPQAAGVIHSDFERGFIRAEVFGYDDLAMHKSELKVKEKGLLRIEGKDYVVKDGDIMHFRFSV</sequence>
<accession>A0A0B0EQ94</accession>
<keyword evidence="2" id="KW-0479">Metal-binding</keyword>
<organism evidence="9 10">
    <name type="scientific">Candidatus Scalindua brodae</name>
    <dbReference type="NCBI Taxonomy" id="237368"/>
    <lineage>
        <taxon>Bacteria</taxon>
        <taxon>Pseudomonadati</taxon>
        <taxon>Planctomycetota</taxon>
        <taxon>Candidatus Brocadiia</taxon>
        <taxon>Candidatus Brocadiales</taxon>
        <taxon>Candidatus Scalinduaceae</taxon>
        <taxon>Candidatus Scalindua</taxon>
    </lineage>
</organism>
<dbReference type="CDD" id="cd01900">
    <property type="entry name" value="YchF"/>
    <property type="match status" value="1"/>
</dbReference>
<dbReference type="Gene3D" id="3.40.50.300">
    <property type="entry name" value="P-loop containing nucleotide triphosphate hydrolases"/>
    <property type="match status" value="1"/>
</dbReference>
<dbReference type="GO" id="GO:0005524">
    <property type="term" value="F:ATP binding"/>
    <property type="evidence" value="ECO:0007669"/>
    <property type="project" value="UniProtKB-UniRule"/>
</dbReference>
<feature type="binding site" evidence="6">
    <location>
        <begin position="12"/>
        <end position="17"/>
    </location>
    <ligand>
        <name>ATP</name>
        <dbReference type="ChEBI" id="CHEBI:30616"/>
    </ligand>
</feature>
<dbReference type="InterPro" id="IPR041706">
    <property type="entry name" value="YchF_N"/>
</dbReference>
<dbReference type="Gene3D" id="1.10.150.300">
    <property type="entry name" value="TGS-like domain"/>
    <property type="match status" value="1"/>
</dbReference>
<dbReference type="FunFam" id="1.10.150.300:FF:000001">
    <property type="entry name" value="Ribosome-binding ATPase YchF"/>
    <property type="match status" value="1"/>
</dbReference>
<dbReference type="InterPro" id="IPR031167">
    <property type="entry name" value="G_OBG"/>
</dbReference>
<evidence type="ECO:0000313" key="10">
    <source>
        <dbReference type="Proteomes" id="UP000030652"/>
    </source>
</evidence>
<keyword evidence="5" id="KW-0460">Magnesium</keyword>
<dbReference type="Proteomes" id="UP000030652">
    <property type="component" value="Unassembled WGS sequence"/>
</dbReference>
<dbReference type="EMBL" id="JRYO01000019">
    <property type="protein sequence ID" value="KHE94036.1"/>
    <property type="molecule type" value="Genomic_DNA"/>
</dbReference>
<dbReference type="GO" id="GO:0005525">
    <property type="term" value="F:GTP binding"/>
    <property type="evidence" value="ECO:0007669"/>
    <property type="project" value="InterPro"/>
</dbReference>
<dbReference type="PROSITE" id="PS51880">
    <property type="entry name" value="TGS"/>
    <property type="match status" value="1"/>
</dbReference>
<dbReference type="InterPro" id="IPR012676">
    <property type="entry name" value="TGS-like"/>
</dbReference>
<evidence type="ECO:0000259" key="8">
    <source>
        <dbReference type="PROSITE" id="PS51880"/>
    </source>
</evidence>
<dbReference type="GO" id="GO:0016887">
    <property type="term" value="F:ATP hydrolysis activity"/>
    <property type="evidence" value="ECO:0007669"/>
    <property type="project" value="UniProtKB-UniRule"/>
</dbReference>
<comment type="function">
    <text evidence="6">ATPase that binds to both the 70S ribosome and the 50S ribosomal subunit in a nucleotide-independent manner.</text>
</comment>
<evidence type="ECO:0000256" key="3">
    <source>
        <dbReference type="ARBA" id="ARBA00022741"/>
    </source>
</evidence>
<dbReference type="SUPFAM" id="SSF81271">
    <property type="entry name" value="TGS-like"/>
    <property type="match status" value="1"/>
</dbReference>
<evidence type="ECO:0000256" key="6">
    <source>
        <dbReference type="HAMAP-Rule" id="MF_00944"/>
    </source>
</evidence>
<comment type="caution">
    <text evidence="9">The sequence shown here is derived from an EMBL/GenBank/DDBJ whole genome shotgun (WGS) entry which is preliminary data.</text>
</comment>
<dbReference type="FunFam" id="3.10.20.30:FF:000001">
    <property type="entry name" value="Ribosome-binding ATPase YchF"/>
    <property type="match status" value="1"/>
</dbReference>
<dbReference type="PIRSF" id="PIRSF006641">
    <property type="entry name" value="CHP00092"/>
    <property type="match status" value="1"/>
</dbReference>
<dbReference type="InterPro" id="IPR023192">
    <property type="entry name" value="TGS-like_dom_sf"/>
</dbReference>
<evidence type="ECO:0000256" key="5">
    <source>
        <dbReference type="ARBA" id="ARBA00022842"/>
    </source>
</evidence>
<comment type="similarity">
    <text evidence="6">Belongs to the TRAFAC class OBG-HflX-like GTPase superfamily. OBG GTPase family. YchF/OLA1 subfamily.</text>
</comment>
<dbReference type="GO" id="GO:0043023">
    <property type="term" value="F:ribosomal large subunit binding"/>
    <property type="evidence" value="ECO:0007669"/>
    <property type="project" value="UniProtKB-UniRule"/>
</dbReference>
<evidence type="ECO:0000259" key="7">
    <source>
        <dbReference type="PROSITE" id="PS51710"/>
    </source>
</evidence>
<dbReference type="NCBIfam" id="TIGR00092">
    <property type="entry name" value="redox-regulated ATPase YchF"/>
    <property type="match status" value="1"/>
</dbReference>
<feature type="domain" description="TGS" evidence="8">
    <location>
        <begin position="277"/>
        <end position="360"/>
    </location>
</feature>
<evidence type="ECO:0000256" key="1">
    <source>
        <dbReference type="ARBA" id="ARBA00001946"/>
    </source>
</evidence>
<feature type="domain" description="OBG-type G" evidence="7">
    <location>
        <begin position="3"/>
        <end position="277"/>
    </location>
</feature>
<dbReference type="HAMAP" id="MF_00944">
    <property type="entry name" value="YchF_OLA1_ATPase"/>
    <property type="match status" value="1"/>
</dbReference>
<gene>
    <name evidence="6" type="primary">ychF</name>
    <name evidence="9" type="ORF">SCABRO_00174</name>
</gene>
<name>A0A0B0EQ94_9BACT</name>
<reference evidence="9 10" key="1">
    <citation type="submission" date="2014-10" db="EMBL/GenBank/DDBJ databases">
        <title>Draft genome of anammox bacterium scalindua brodae, obtained using differential coverage binning of sequence data from two enrichment reactors.</title>
        <authorList>
            <person name="Speth D.R."/>
            <person name="Russ L."/>
            <person name="Kartal B."/>
            <person name="Op den Camp H.J."/>
            <person name="Dutilh B.E."/>
            <person name="Jetten M.S."/>
        </authorList>
    </citation>
    <scope>NUCLEOTIDE SEQUENCE [LARGE SCALE GENOMIC DNA]</scope>
    <source>
        <strain evidence="9">RU1</strain>
    </source>
</reference>
<keyword evidence="3 6" id="KW-0547">Nucleotide-binding</keyword>
<dbReference type="InterPro" id="IPR004396">
    <property type="entry name" value="ATPase_YchF/OLA1"/>
</dbReference>
<comment type="cofactor">
    <cofactor evidence="1">
        <name>Mg(2+)</name>
        <dbReference type="ChEBI" id="CHEBI:18420"/>
    </cofactor>
</comment>
<protein>
    <recommendedName>
        <fullName evidence="6">Ribosome-binding ATPase YchF</fullName>
    </recommendedName>
</protein>
<evidence type="ECO:0000256" key="4">
    <source>
        <dbReference type="ARBA" id="ARBA00022840"/>
    </source>
</evidence>
<dbReference type="GO" id="GO:0005737">
    <property type="term" value="C:cytoplasm"/>
    <property type="evidence" value="ECO:0007669"/>
    <property type="project" value="TreeGrafter"/>
</dbReference>
<dbReference type="SUPFAM" id="SSF52540">
    <property type="entry name" value="P-loop containing nucleoside triphosphate hydrolases"/>
    <property type="match status" value="1"/>
</dbReference>
<dbReference type="PROSITE" id="PS51710">
    <property type="entry name" value="G_OBG"/>
    <property type="match status" value="1"/>
</dbReference>
<evidence type="ECO:0000256" key="2">
    <source>
        <dbReference type="ARBA" id="ARBA00022723"/>
    </source>
</evidence>
<dbReference type="InterPro" id="IPR004095">
    <property type="entry name" value="TGS"/>
</dbReference>
<keyword evidence="4 6" id="KW-0067">ATP-binding</keyword>
<dbReference type="CDD" id="cd04867">
    <property type="entry name" value="TGS_YchF_OLA1"/>
    <property type="match status" value="1"/>
</dbReference>
<dbReference type="PANTHER" id="PTHR23305">
    <property type="entry name" value="OBG GTPASE FAMILY"/>
    <property type="match status" value="1"/>
</dbReference>
<dbReference type="InterPro" id="IPR012675">
    <property type="entry name" value="Beta-grasp_dom_sf"/>
</dbReference>
<dbReference type="Pfam" id="PF01926">
    <property type="entry name" value="MMR_HSR1"/>
    <property type="match status" value="1"/>
</dbReference>
<dbReference type="Pfam" id="PF06071">
    <property type="entry name" value="YchF-GTPase_C"/>
    <property type="match status" value="1"/>
</dbReference>
<dbReference type="PRINTS" id="PR00326">
    <property type="entry name" value="GTP1OBG"/>
</dbReference>
<dbReference type="InterPro" id="IPR006073">
    <property type="entry name" value="GTP-bd"/>
</dbReference>
<proteinExistence type="inferred from homology"/>
<dbReference type="Gene3D" id="3.10.20.30">
    <property type="match status" value="1"/>
</dbReference>
<dbReference type="PANTHER" id="PTHR23305:SF18">
    <property type="entry name" value="OBG-TYPE G DOMAIN-CONTAINING PROTEIN"/>
    <property type="match status" value="1"/>
</dbReference>
<evidence type="ECO:0000313" key="9">
    <source>
        <dbReference type="EMBL" id="KHE94036.1"/>
    </source>
</evidence>
<dbReference type="InterPro" id="IPR027417">
    <property type="entry name" value="P-loop_NTPase"/>
</dbReference>
<dbReference type="InterPro" id="IPR013029">
    <property type="entry name" value="YchF_C"/>
</dbReference>
<dbReference type="AlphaFoldDB" id="A0A0B0EQ94"/>
<dbReference type="GO" id="GO:0046872">
    <property type="term" value="F:metal ion binding"/>
    <property type="evidence" value="ECO:0007669"/>
    <property type="project" value="UniProtKB-KW"/>
</dbReference>
<dbReference type="eggNOG" id="COG0012">
    <property type="taxonomic scope" value="Bacteria"/>
</dbReference>